<comment type="caution">
    <text evidence="1">The sequence shown here is derived from an EMBL/GenBank/DDBJ whole genome shotgun (WGS) entry which is preliminary data.</text>
</comment>
<proteinExistence type="predicted"/>
<dbReference type="Proteomes" id="UP000580250">
    <property type="component" value="Unassembled WGS sequence"/>
</dbReference>
<reference evidence="1 2" key="1">
    <citation type="submission" date="2020-08" db="EMBL/GenBank/DDBJ databases">
        <authorList>
            <person name="Koutsovoulos G."/>
            <person name="Danchin GJ E."/>
        </authorList>
    </citation>
    <scope>NUCLEOTIDE SEQUENCE [LARGE SCALE GENOMIC DNA]</scope>
</reference>
<dbReference type="AlphaFoldDB" id="A0A6V7XCE3"/>
<sequence>MGGVWQNRKVPKEVKALELVLCIEIKKKLCIKKRKSVFKLIQKLIHFFVEHKMIHINILTKYTYL</sequence>
<evidence type="ECO:0000313" key="2">
    <source>
        <dbReference type="Proteomes" id="UP000580250"/>
    </source>
</evidence>
<evidence type="ECO:0000313" key="1">
    <source>
        <dbReference type="EMBL" id="CAD2197001.1"/>
    </source>
</evidence>
<organism evidence="1 2">
    <name type="scientific">Meloidogyne enterolobii</name>
    <name type="common">Root-knot nematode worm</name>
    <name type="synonym">Meloidogyne mayaguensis</name>
    <dbReference type="NCBI Taxonomy" id="390850"/>
    <lineage>
        <taxon>Eukaryota</taxon>
        <taxon>Metazoa</taxon>
        <taxon>Ecdysozoa</taxon>
        <taxon>Nematoda</taxon>
        <taxon>Chromadorea</taxon>
        <taxon>Rhabditida</taxon>
        <taxon>Tylenchina</taxon>
        <taxon>Tylenchomorpha</taxon>
        <taxon>Tylenchoidea</taxon>
        <taxon>Meloidogynidae</taxon>
        <taxon>Meloidogyninae</taxon>
        <taxon>Meloidogyne</taxon>
    </lineage>
</organism>
<accession>A0A6V7XCE3</accession>
<name>A0A6V7XCE3_MELEN</name>
<dbReference type="EMBL" id="CAJEWN010001385">
    <property type="protein sequence ID" value="CAD2197001.1"/>
    <property type="molecule type" value="Genomic_DNA"/>
</dbReference>
<gene>
    <name evidence="1" type="ORF">MENT_LOCUS50210</name>
</gene>
<protein>
    <submittedName>
        <fullName evidence="1">Uncharacterized protein</fullName>
    </submittedName>
</protein>